<organism evidence="2 3">
    <name type="scientific">Achromobacter pulmonis</name>
    <dbReference type="NCBI Taxonomy" id="1389932"/>
    <lineage>
        <taxon>Bacteria</taxon>
        <taxon>Pseudomonadati</taxon>
        <taxon>Pseudomonadota</taxon>
        <taxon>Betaproteobacteria</taxon>
        <taxon>Burkholderiales</taxon>
        <taxon>Alcaligenaceae</taxon>
        <taxon>Achromobacter</taxon>
    </lineage>
</organism>
<evidence type="ECO:0000256" key="1">
    <source>
        <dbReference type="SAM" id="SignalP"/>
    </source>
</evidence>
<reference evidence="2 3" key="1">
    <citation type="submission" date="2018-01" db="EMBL/GenBank/DDBJ databases">
        <title>The draft genome of an aniline degradation strain ANB-1.</title>
        <authorList>
            <person name="Zhang L."/>
            <person name="Jiang J."/>
        </authorList>
    </citation>
    <scope>NUCLEOTIDE SEQUENCE [LARGE SCALE GENOMIC DNA]</scope>
    <source>
        <strain evidence="2 3">ANB-1</strain>
    </source>
</reference>
<comment type="caution">
    <text evidence="2">The sequence shown here is derived from an EMBL/GenBank/DDBJ whole genome shotgun (WGS) entry which is preliminary data.</text>
</comment>
<dbReference type="NCBIfam" id="NF009012">
    <property type="entry name" value="PRK12355.2-1"/>
    <property type="match status" value="1"/>
</dbReference>
<evidence type="ECO:0000313" key="2">
    <source>
        <dbReference type="EMBL" id="PND33875.1"/>
    </source>
</evidence>
<dbReference type="Pfam" id="PF06986">
    <property type="entry name" value="F_T4SS_TraN"/>
    <property type="match status" value="2"/>
</dbReference>
<dbReference type="Proteomes" id="UP000235994">
    <property type="component" value="Unassembled WGS sequence"/>
</dbReference>
<keyword evidence="1" id="KW-0732">Signal</keyword>
<dbReference type="AlphaFoldDB" id="A0A2N8KKB2"/>
<dbReference type="EMBL" id="POQS01000002">
    <property type="protein sequence ID" value="PND33875.1"/>
    <property type="molecule type" value="Genomic_DNA"/>
</dbReference>
<dbReference type="RefSeq" id="WP_102771957.1">
    <property type="nucleotide sequence ID" value="NZ_POQS01000002.1"/>
</dbReference>
<keyword evidence="3" id="KW-1185">Reference proteome</keyword>
<feature type="chain" id="PRO_5014646984" evidence="1">
    <location>
        <begin position="30"/>
        <end position="806"/>
    </location>
</feature>
<feature type="signal peptide" evidence="1">
    <location>
        <begin position="1"/>
        <end position="29"/>
    </location>
</feature>
<proteinExistence type="predicted"/>
<protein>
    <submittedName>
        <fullName evidence="2">Conjugal transfer protein TraN</fullName>
    </submittedName>
</protein>
<dbReference type="InterPro" id="IPR014121">
    <property type="entry name" value="TraN_Ftype"/>
</dbReference>
<sequence length="806" mass="84751">MPTTAVSLLRKAVAWITLASFLATQTAAGADTHAEGTAAGQAANPVARGAIDTSSASSVVPGYTTTAPQSSYFGQPNLSGPANAQLAACALTPNDPTCQALLGARASANTPREAVSPYDPAVLAARRIASNPSMTLEDIASYYSGCQVDTVATPATETRVCRQYSGTTGQSCARTLSVSVTRTSSCSPGDWFAQAASGSTAMAVQCKPDLPASAQHFRVTSSGVPLAFFDVDMTTALVFPQMVAQLPNTGGWWGGGQNGFWVANNRCTGDNCRLTGFIAQEYRQICTGSGGDAGDYACTSERPFLEVYATCPAGTQSGDNITYTVGGGGDAGDSQTFYLDQATCYAPTQRPSEHYGYDVTGTVQGYYWTTHSSRPVVGFRLNPAYGSIPQMTLAYERPHTTVSESDQWDDQCPSLEADSRCAVTGAARCVDGPSTKEVDGAQVSRACWRYETALSCQYGVPTDECAPLAAAGCTPAGTSCQQTNPATGICEIAENRYSCPVAPGSSVTATNCPANVFCVAGSCFSTAYTNDTDFARSMSFLEAAREAGVYLDTDNLQVFKGEANRCRDRLLKNCCTSDSSGKGMSNQSMFGVGSRLVYDALMNSGNRQFLYQGMQALLMGGGFSGSFTSYGVTVAVNGAALPAGSSVLYAGESVVVAFDPWSLVIAIVIYVVMAAMSCDEEEGKLAMKEGAGLCHTVGTYCSSCIRVFGKCVSCITHTTNKCCFNSVLSRIVNEQGRLQVMKWWGTAEMPDCSGFTIAQLQSLDFARMDLTEFYASIVPNLPNVGAMRSGAAGQASNCYYGEGRCQ</sequence>
<evidence type="ECO:0000313" key="3">
    <source>
        <dbReference type="Proteomes" id="UP000235994"/>
    </source>
</evidence>
<accession>A0A2N8KKB2</accession>
<name>A0A2N8KKB2_9BURK</name>
<gene>
    <name evidence="2" type="ORF">C1I89_06350</name>
</gene>